<evidence type="ECO:0000313" key="2">
    <source>
        <dbReference type="Proteomes" id="UP000448943"/>
    </source>
</evidence>
<dbReference type="SUPFAM" id="SSF52540">
    <property type="entry name" value="P-loop containing nucleoside triphosphate hydrolases"/>
    <property type="match status" value="1"/>
</dbReference>
<evidence type="ECO:0000313" key="1">
    <source>
        <dbReference type="EMBL" id="NBI28663.1"/>
    </source>
</evidence>
<name>A0A6N9Q1F7_9BACL</name>
<accession>A0A6N9Q1F7</accession>
<dbReference type="Proteomes" id="UP000448943">
    <property type="component" value="Unassembled WGS sequence"/>
</dbReference>
<protein>
    <recommendedName>
        <fullName evidence="3">Thymidylate kinase</fullName>
    </recommendedName>
</protein>
<dbReference type="InterPro" id="IPR027417">
    <property type="entry name" value="P-loop_NTPase"/>
</dbReference>
<dbReference type="EMBL" id="SIJB01000016">
    <property type="protein sequence ID" value="NBI28663.1"/>
    <property type="molecule type" value="Genomic_DNA"/>
</dbReference>
<sequence length="190" mass="22777">MKLIILEGARGSGKSTLARRMRESINYATLVNPTGFKDDGNIGLLKIKNYYDSWAMFLHQTQDIQETLIFDRLFFTERVFSELYKSYDFSNVYENLCRNLTLFTNQIDLVYLTISDPKELKIRLNRDKVQFANVRESIEETFKQQEKYDKVIEDFEDKYYTENKVRIHKIDSTYFTFDQLFNKVMEEIDR</sequence>
<organism evidence="1 2">
    <name type="scientific">Chengkuizengella marina</name>
    <dbReference type="NCBI Taxonomy" id="2507566"/>
    <lineage>
        <taxon>Bacteria</taxon>
        <taxon>Bacillati</taxon>
        <taxon>Bacillota</taxon>
        <taxon>Bacilli</taxon>
        <taxon>Bacillales</taxon>
        <taxon>Paenibacillaceae</taxon>
        <taxon>Chengkuizengella</taxon>
    </lineage>
</organism>
<proteinExistence type="predicted"/>
<evidence type="ECO:0008006" key="3">
    <source>
        <dbReference type="Google" id="ProtNLM"/>
    </source>
</evidence>
<gene>
    <name evidence="1" type="ORF">ERL59_06810</name>
</gene>
<keyword evidence="2" id="KW-1185">Reference proteome</keyword>
<dbReference type="OrthoDB" id="9799092at2"/>
<comment type="caution">
    <text evidence="1">The sequence shown here is derived from an EMBL/GenBank/DDBJ whole genome shotgun (WGS) entry which is preliminary data.</text>
</comment>
<dbReference type="AlphaFoldDB" id="A0A6N9Q1F7"/>
<reference evidence="1 2" key="1">
    <citation type="submission" date="2019-01" db="EMBL/GenBank/DDBJ databases">
        <title>Chengkuizengella sp. nov., isolated from deep-sea sediment of East Pacific Ocean.</title>
        <authorList>
            <person name="Yang J."/>
            <person name="Lai Q."/>
            <person name="Shao Z."/>
        </authorList>
    </citation>
    <scope>NUCLEOTIDE SEQUENCE [LARGE SCALE GENOMIC DNA]</scope>
    <source>
        <strain evidence="1 2">YPA3-1-1</strain>
    </source>
</reference>
<dbReference type="RefSeq" id="WP_160645454.1">
    <property type="nucleotide sequence ID" value="NZ_SIJB01000016.1"/>
</dbReference>
<dbReference type="Gene3D" id="3.40.50.300">
    <property type="entry name" value="P-loop containing nucleotide triphosphate hydrolases"/>
    <property type="match status" value="1"/>
</dbReference>